<evidence type="ECO:0000313" key="8">
    <source>
        <dbReference type="Proteomes" id="UP001501057"/>
    </source>
</evidence>
<dbReference type="PANTHER" id="PTHR30603">
    <property type="entry name" value="RNA POLYMERASE SIGMA FACTOR RPO"/>
    <property type="match status" value="1"/>
</dbReference>
<dbReference type="InterPro" id="IPR007630">
    <property type="entry name" value="RNA_pol_sigma70_r4"/>
</dbReference>
<dbReference type="Proteomes" id="UP001501057">
    <property type="component" value="Unassembled WGS sequence"/>
</dbReference>
<dbReference type="Gene3D" id="1.20.120.1810">
    <property type="match status" value="1"/>
</dbReference>
<keyword evidence="3" id="KW-0238">DNA-binding</keyword>
<dbReference type="RefSeq" id="WP_344199691.1">
    <property type="nucleotide sequence ID" value="NZ_BAAAME010000004.1"/>
</dbReference>
<evidence type="ECO:0000256" key="4">
    <source>
        <dbReference type="ARBA" id="ARBA00023163"/>
    </source>
</evidence>
<evidence type="ECO:0000256" key="1">
    <source>
        <dbReference type="ARBA" id="ARBA00023015"/>
    </source>
</evidence>
<dbReference type="InterPro" id="IPR013325">
    <property type="entry name" value="RNA_pol_sigma_r2"/>
</dbReference>
<name>A0ABN2JR40_9ACTN</name>
<organism evidence="7 8">
    <name type="scientific">Aeromicrobium alkaliterrae</name>
    <dbReference type="NCBI Taxonomy" id="302168"/>
    <lineage>
        <taxon>Bacteria</taxon>
        <taxon>Bacillati</taxon>
        <taxon>Actinomycetota</taxon>
        <taxon>Actinomycetes</taxon>
        <taxon>Propionibacteriales</taxon>
        <taxon>Nocardioidaceae</taxon>
        <taxon>Aeromicrobium</taxon>
    </lineage>
</organism>
<dbReference type="SUPFAM" id="SSF88946">
    <property type="entry name" value="Sigma2 domain of RNA polymerase sigma factors"/>
    <property type="match status" value="1"/>
</dbReference>
<keyword evidence="4" id="KW-0804">Transcription</keyword>
<dbReference type="SUPFAM" id="SSF88659">
    <property type="entry name" value="Sigma3 and sigma4 domains of RNA polymerase sigma factors"/>
    <property type="match status" value="1"/>
</dbReference>
<proteinExistence type="predicted"/>
<dbReference type="Pfam" id="PF04545">
    <property type="entry name" value="Sigma70_r4"/>
    <property type="match status" value="1"/>
</dbReference>
<evidence type="ECO:0008006" key="9">
    <source>
        <dbReference type="Google" id="ProtNLM"/>
    </source>
</evidence>
<dbReference type="PANTHER" id="PTHR30603:SF47">
    <property type="entry name" value="RNA POLYMERASE SIGMA FACTOR SIGD, CHLOROPLASTIC"/>
    <property type="match status" value="1"/>
</dbReference>
<evidence type="ECO:0000313" key="7">
    <source>
        <dbReference type="EMBL" id="GAA1736235.1"/>
    </source>
</evidence>
<dbReference type="Pfam" id="PF04542">
    <property type="entry name" value="Sigma70_r2"/>
    <property type="match status" value="1"/>
</dbReference>
<dbReference type="EMBL" id="BAAAME010000004">
    <property type="protein sequence ID" value="GAA1736235.1"/>
    <property type="molecule type" value="Genomic_DNA"/>
</dbReference>
<sequence>MTTPWVRSVLAEPEIDAAAERDLARRARSGDTDARAALIRSGLRHVVQRARMLGFRGDALDDAIQAGCLGLIQAVDRFDPSRGARLRTYAWWWIGDAMRTAVPIVSAPLPDDLAGEPAHDSVASDLVPDDVPEVLRLRYRLGETAGLPRPRHEVARLLGLTESQVRDREAQAMRQLRQGLAKVVHRAPGEGVDPP</sequence>
<protein>
    <recommendedName>
        <fullName evidence="9">Sigma-70 family RNA polymerase sigma factor</fullName>
    </recommendedName>
</protein>
<gene>
    <name evidence="7" type="ORF">GCM10009710_15660</name>
</gene>
<dbReference type="InterPro" id="IPR013324">
    <property type="entry name" value="RNA_pol_sigma_r3/r4-like"/>
</dbReference>
<evidence type="ECO:0000259" key="5">
    <source>
        <dbReference type="Pfam" id="PF04542"/>
    </source>
</evidence>
<dbReference type="InterPro" id="IPR036388">
    <property type="entry name" value="WH-like_DNA-bd_sf"/>
</dbReference>
<feature type="domain" description="RNA polymerase sigma-70 region 2" evidence="5">
    <location>
        <begin position="38"/>
        <end position="100"/>
    </location>
</feature>
<keyword evidence="1" id="KW-0805">Transcription regulation</keyword>
<feature type="domain" description="RNA polymerase sigma-70 region 4" evidence="6">
    <location>
        <begin position="133"/>
        <end position="178"/>
    </location>
</feature>
<accession>A0ABN2JR40</accession>
<keyword evidence="8" id="KW-1185">Reference proteome</keyword>
<evidence type="ECO:0000256" key="2">
    <source>
        <dbReference type="ARBA" id="ARBA00023082"/>
    </source>
</evidence>
<dbReference type="InterPro" id="IPR007627">
    <property type="entry name" value="RNA_pol_sigma70_r2"/>
</dbReference>
<evidence type="ECO:0000259" key="6">
    <source>
        <dbReference type="Pfam" id="PF04545"/>
    </source>
</evidence>
<comment type="caution">
    <text evidence="7">The sequence shown here is derived from an EMBL/GenBank/DDBJ whole genome shotgun (WGS) entry which is preliminary data.</text>
</comment>
<evidence type="ECO:0000256" key="3">
    <source>
        <dbReference type="ARBA" id="ARBA00023125"/>
    </source>
</evidence>
<dbReference type="Gene3D" id="1.10.10.10">
    <property type="entry name" value="Winged helix-like DNA-binding domain superfamily/Winged helix DNA-binding domain"/>
    <property type="match status" value="1"/>
</dbReference>
<dbReference type="InterPro" id="IPR050239">
    <property type="entry name" value="Sigma-70_RNA_pol_init_factors"/>
</dbReference>
<keyword evidence="2" id="KW-0731">Sigma factor</keyword>
<reference evidence="7 8" key="1">
    <citation type="journal article" date="2019" name="Int. J. Syst. Evol. Microbiol.">
        <title>The Global Catalogue of Microorganisms (GCM) 10K type strain sequencing project: providing services to taxonomists for standard genome sequencing and annotation.</title>
        <authorList>
            <consortium name="The Broad Institute Genomics Platform"/>
            <consortium name="The Broad Institute Genome Sequencing Center for Infectious Disease"/>
            <person name="Wu L."/>
            <person name="Ma J."/>
        </authorList>
    </citation>
    <scope>NUCLEOTIDE SEQUENCE [LARGE SCALE GENOMIC DNA]</scope>
    <source>
        <strain evidence="7 8">JCM 13518</strain>
    </source>
</reference>